<feature type="transmembrane region" description="Helical" evidence="5">
    <location>
        <begin position="401"/>
        <end position="421"/>
    </location>
</feature>
<dbReference type="Pfam" id="PF04932">
    <property type="entry name" value="Wzy_C"/>
    <property type="match status" value="1"/>
</dbReference>
<dbReference type="InterPro" id="IPR019734">
    <property type="entry name" value="TPR_rpt"/>
</dbReference>
<feature type="domain" description="O-antigen ligase-related" evidence="6">
    <location>
        <begin position="214"/>
        <end position="376"/>
    </location>
</feature>
<feature type="transmembrane region" description="Helical" evidence="5">
    <location>
        <begin position="232"/>
        <end position="253"/>
    </location>
</feature>
<evidence type="ECO:0000256" key="5">
    <source>
        <dbReference type="SAM" id="Phobius"/>
    </source>
</evidence>
<feature type="transmembrane region" description="Helical" evidence="5">
    <location>
        <begin position="369"/>
        <end position="389"/>
    </location>
</feature>
<dbReference type="EMBL" id="CP022388">
    <property type="protein sequence ID" value="ATA91230.1"/>
    <property type="molecule type" value="Genomic_DNA"/>
</dbReference>
<feature type="transmembrane region" description="Helical" evidence="5">
    <location>
        <begin position="82"/>
        <end position="102"/>
    </location>
</feature>
<feature type="transmembrane region" description="Helical" evidence="5">
    <location>
        <begin position="265"/>
        <end position="284"/>
    </location>
</feature>
<dbReference type="RefSeq" id="WP_095916810.1">
    <property type="nucleotide sequence ID" value="NZ_CP022388.1"/>
</dbReference>
<dbReference type="AlphaFoldDB" id="A0A250G1F6"/>
<evidence type="ECO:0000256" key="2">
    <source>
        <dbReference type="ARBA" id="ARBA00022692"/>
    </source>
</evidence>
<keyword evidence="2 5" id="KW-0812">Transmembrane</keyword>
<dbReference type="Proteomes" id="UP000243136">
    <property type="component" value="Chromosome"/>
</dbReference>
<dbReference type="PANTHER" id="PTHR37422:SF13">
    <property type="entry name" value="LIPOPOLYSACCHARIDE BIOSYNTHESIS PROTEIN PA4999-RELATED"/>
    <property type="match status" value="1"/>
</dbReference>
<evidence type="ECO:0000256" key="1">
    <source>
        <dbReference type="ARBA" id="ARBA00004141"/>
    </source>
</evidence>
<keyword evidence="3 5" id="KW-1133">Transmembrane helix</keyword>
<dbReference type="GO" id="GO:0016020">
    <property type="term" value="C:membrane"/>
    <property type="evidence" value="ECO:0007669"/>
    <property type="project" value="UniProtKB-SubCell"/>
</dbReference>
<gene>
    <name evidence="7" type="ORF">CGC56_03045</name>
</gene>
<feature type="transmembrane region" description="Helical" evidence="5">
    <location>
        <begin position="51"/>
        <end position="70"/>
    </location>
</feature>
<sequence>MKKKVSIDNREKTIQLTKNSVLFQFISGLLLMAYGYVTVLTPNWMAFDSNAPKFFTFAILNLVVASVVFFSREFRAKTRVLLGFFGNKIGIAFSVLMLFALFSFTKAINIPEAILHFFKLFTAFMAAWMVSALVLYHPKSVIILAIAMTLLLLFDVLQTLGGVSKIVKGIGADYDIKASYSNKNILASAMFVKIPFAVWLFYFQKDWKRIFGGIAVVLGTLCIFFMSTRAFYLATIVTMVLLLIYGFLNYIFLKNKQTGVKALSHLGLVLLAFGVFSFVQHYMYPKERREATSFSTRMASIANKDGNNDLRLTAWKTSIEMIQKDPILGVGVGNWKVRYLEYENRNSPHYIYMYKNHNDFLEIPVESGIFAGLAFLAIFILSAYYFLIATYKRKDNEQEKWFFLPLLGLFAYAFDAFFNFPQDRPEIQSLFAIYVGIAVAFGVIYFSKANSKTPKHRNLWVILLGIVVFVVNFGNVVVQKMYFDSSKIQRMVKEEQNKIRKTKSPSSYLIDNYPSIPNLTAVAEPVDVEKARYLMDEKKFEQARKILKNINYSPWDARKEYFLALSYFLPEEKNYDSIYKYAHQARGIKPNFFGSLNLETFALNNMGKEKESIELWQSFLKNVKNEPQAWNALAYLQEKNNLIHQAKATLDSAFVHLPKNESVISNRNKITTRVQMEQFAPILVKAQQFYLQKDYVKALDAYTSFLEKVPNHIDAYGFRAICFYYTQKYKEALTDMAKQEQLGGTLTPSMNNIRASCFYLLGDRKNAKKYYEKAWKAGSNEAKTNLDRLTF</sequence>
<evidence type="ECO:0000313" key="8">
    <source>
        <dbReference type="Proteomes" id="UP000243136"/>
    </source>
</evidence>
<dbReference type="InterPro" id="IPR007016">
    <property type="entry name" value="O-antigen_ligase-rel_domated"/>
</dbReference>
<feature type="transmembrane region" description="Helical" evidence="5">
    <location>
        <begin position="21"/>
        <end position="39"/>
    </location>
</feature>
<dbReference type="Gene3D" id="1.25.40.10">
    <property type="entry name" value="Tetratricopeptide repeat domain"/>
    <property type="match status" value="2"/>
</dbReference>
<feature type="transmembrane region" description="Helical" evidence="5">
    <location>
        <begin position="142"/>
        <end position="164"/>
    </location>
</feature>
<dbReference type="InterPro" id="IPR011990">
    <property type="entry name" value="TPR-like_helical_dom_sf"/>
</dbReference>
<reference evidence="8" key="1">
    <citation type="submission" date="2017-06" db="EMBL/GenBank/DDBJ databases">
        <title>Capnocytophaga spp. assemblies.</title>
        <authorList>
            <person name="Gulvik C.A."/>
        </authorList>
    </citation>
    <scope>NUCLEOTIDE SEQUENCE [LARGE SCALE GENOMIC DNA]</scope>
    <source>
        <strain evidence="8">H5594</strain>
    </source>
</reference>
<feature type="transmembrane region" description="Helical" evidence="5">
    <location>
        <begin position="459"/>
        <end position="478"/>
    </location>
</feature>
<name>A0A250G1F6_9FLAO</name>
<keyword evidence="4 5" id="KW-0472">Membrane</keyword>
<evidence type="ECO:0000256" key="3">
    <source>
        <dbReference type="ARBA" id="ARBA00022989"/>
    </source>
</evidence>
<dbReference type="SMART" id="SM00028">
    <property type="entry name" value="TPR"/>
    <property type="match status" value="4"/>
</dbReference>
<feature type="transmembrane region" description="Helical" evidence="5">
    <location>
        <begin position="184"/>
        <end position="203"/>
    </location>
</feature>
<organism evidence="7 8">
    <name type="scientific">Capnocytophaga canimorsus</name>
    <dbReference type="NCBI Taxonomy" id="28188"/>
    <lineage>
        <taxon>Bacteria</taxon>
        <taxon>Pseudomonadati</taxon>
        <taxon>Bacteroidota</taxon>
        <taxon>Flavobacteriia</taxon>
        <taxon>Flavobacteriales</taxon>
        <taxon>Flavobacteriaceae</taxon>
        <taxon>Capnocytophaga</taxon>
    </lineage>
</organism>
<protein>
    <submittedName>
        <fullName evidence="7">Polymerase</fullName>
    </submittedName>
</protein>
<proteinExistence type="predicted"/>
<comment type="subcellular location">
    <subcellularLocation>
        <location evidence="1">Membrane</location>
        <topology evidence="1">Multi-pass membrane protein</topology>
    </subcellularLocation>
</comment>
<feature type="transmembrane region" description="Helical" evidence="5">
    <location>
        <begin position="114"/>
        <end position="135"/>
    </location>
</feature>
<feature type="transmembrane region" description="Helical" evidence="5">
    <location>
        <begin position="210"/>
        <end position="226"/>
    </location>
</feature>
<evidence type="ECO:0000259" key="6">
    <source>
        <dbReference type="Pfam" id="PF04932"/>
    </source>
</evidence>
<evidence type="ECO:0000313" key="7">
    <source>
        <dbReference type="EMBL" id="ATA91230.1"/>
    </source>
</evidence>
<dbReference type="SUPFAM" id="SSF48452">
    <property type="entry name" value="TPR-like"/>
    <property type="match status" value="2"/>
</dbReference>
<evidence type="ECO:0000256" key="4">
    <source>
        <dbReference type="ARBA" id="ARBA00023136"/>
    </source>
</evidence>
<accession>A0A250G1F6</accession>
<dbReference type="InterPro" id="IPR051533">
    <property type="entry name" value="WaaL-like"/>
</dbReference>
<feature type="transmembrane region" description="Helical" evidence="5">
    <location>
        <begin position="427"/>
        <end position="447"/>
    </location>
</feature>
<dbReference type="PANTHER" id="PTHR37422">
    <property type="entry name" value="TEICHURONIC ACID BIOSYNTHESIS PROTEIN TUAE"/>
    <property type="match status" value="1"/>
</dbReference>